<dbReference type="Proteomes" id="UP000199017">
    <property type="component" value="Unassembled WGS sequence"/>
</dbReference>
<protein>
    <submittedName>
        <fullName evidence="1">Uncharacterized protein</fullName>
    </submittedName>
</protein>
<name>A0A1G8GET3_9BACI</name>
<evidence type="ECO:0000313" key="2">
    <source>
        <dbReference type="Proteomes" id="UP000199017"/>
    </source>
</evidence>
<accession>A0A1G8GET3</accession>
<reference evidence="1 2" key="1">
    <citation type="submission" date="2016-10" db="EMBL/GenBank/DDBJ databases">
        <authorList>
            <person name="de Groot N.N."/>
        </authorList>
    </citation>
    <scope>NUCLEOTIDE SEQUENCE [LARGE SCALE GENOMIC DNA]</scope>
    <source>
        <strain evidence="2">P4B,CCM 7963,CECT 7998,DSM 25260,IBRC-M 10614,KCTC 13821</strain>
    </source>
</reference>
<proteinExistence type="predicted"/>
<sequence>MRRPEILSSASMSHTQNIRGKTLPLKKGQMFEGKVLKLFPNQTAALRLGSMNVTARLEAALSAGERYLFQVKQNEGIPRLQVLDTKYSSFRNSSGSIETANVLQALGLSDNKQSQTMLRMLLAEQISFSKEMIEEGGKILKNANALNQEGIRILAVMSQKQFPLTQQTFQALYQVKNGAPISSQMQELSSLLDGMSEKTADPSAIQAAATLQKQLTRTMEIASMKGTMNGESGHKLVQQLLQLSATSQAPVIVKGGAAALLQKIGLVPESTGSISWLESFKNTILYSSNRTVIQQL</sequence>
<dbReference type="OrthoDB" id="2351076at2"/>
<dbReference type="STRING" id="930129.SAMN05216352_103363"/>
<dbReference type="RefSeq" id="WP_091583027.1">
    <property type="nucleotide sequence ID" value="NZ_FNDU01000003.1"/>
</dbReference>
<evidence type="ECO:0000313" key="1">
    <source>
        <dbReference type="EMBL" id="SDH92797.1"/>
    </source>
</evidence>
<dbReference type="EMBL" id="FNDU01000003">
    <property type="protein sequence ID" value="SDH92797.1"/>
    <property type="molecule type" value="Genomic_DNA"/>
</dbReference>
<dbReference type="AlphaFoldDB" id="A0A1G8GET3"/>
<keyword evidence="2" id="KW-1185">Reference proteome</keyword>
<organism evidence="1 2">
    <name type="scientific">Alteribacillus bidgolensis</name>
    <dbReference type="NCBI Taxonomy" id="930129"/>
    <lineage>
        <taxon>Bacteria</taxon>
        <taxon>Bacillati</taxon>
        <taxon>Bacillota</taxon>
        <taxon>Bacilli</taxon>
        <taxon>Bacillales</taxon>
        <taxon>Bacillaceae</taxon>
        <taxon>Alteribacillus</taxon>
    </lineage>
</organism>
<gene>
    <name evidence="1" type="ORF">SAMN05216352_103363</name>
</gene>